<keyword evidence="4" id="KW-0804">Transcription</keyword>
<dbReference type="InterPro" id="IPR006939">
    <property type="entry name" value="SNF5"/>
</dbReference>
<evidence type="ECO:0000313" key="6">
    <source>
        <dbReference type="EMBL" id="WBW71403.1"/>
    </source>
</evidence>
<organism evidence="6 7">
    <name type="scientific">Schizosaccharomyces osmophilus</name>
    <dbReference type="NCBI Taxonomy" id="2545709"/>
    <lineage>
        <taxon>Eukaryota</taxon>
        <taxon>Fungi</taxon>
        <taxon>Dikarya</taxon>
        <taxon>Ascomycota</taxon>
        <taxon>Taphrinomycotina</taxon>
        <taxon>Schizosaccharomycetes</taxon>
        <taxon>Schizosaccharomycetales</taxon>
        <taxon>Schizosaccharomycetaceae</taxon>
        <taxon>Schizosaccharomyces</taxon>
    </lineage>
</organism>
<keyword evidence="3" id="KW-0805">Transcription regulation</keyword>
<comment type="subcellular location">
    <subcellularLocation>
        <location evidence="1">Nucleus</location>
    </subcellularLocation>
</comment>
<evidence type="ECO:0000256" key="3">
    <source>
        <dbReference type="ARBA" id="ARBA00023015"/>
    </source>
</evidence>
<comment type="similarity">
    <text evidence="2">Belongs to the SNF5 family.</text>
</comment>
<evidence type="ECO:0000256" key="1">
    <source>
        <dbReference type="ARBA" id="ARBA00004123"/>
    </source>
</evidence>
<dbReference type="AlphaFoldDB" id="A0AAF0AUI1"/>
<gene>
    <name evidence="6" type="primary">snf5</name>
    <name evidence="6" type="ORF">SOMG_01591</name>
</gene>
<reference evidence="6 7" key="1">
    <citation type="journal article" date="2023" name="G3 (Bethesda)">
        <title>A high-quality reference genome for the fission yeast Schizosaccharomyces osmophilus.</title>
        <authorList>
            <person name="Jia G.S."/>
            <person name="Zhang W.C."/>
            <person name="Liang Y."/>
            <person name="Liu X.H."/>
            <person name="Rhind N."/>
            <person name="Pidoux A."/>
            <person name="Brysch-Herzberg M."/>
            <person name="Du L.L."/>
        </authorList>
    </citation>
    <scope>NUCLEOTIDE SEQUENCE [LARGE SCALE GENOMIC DNA]</scope>
    <source>
        <strain evidence="6 7">CBS 15793</strain>
    </source>
</reference>
<dbReference type="EMBL" id="CP115611">
    <property type="protein sequence ID" value="WBW71403.1"/>
    <property type="molecule type" value="Genomic_DNA"/>
</dbReference>
<protein>
    <submittedName>
        <fullName evidence="6">SWI/SNF complex subunit Snf5</fullName>
    </submittedName>
</protein>
<name>A0AAF0AUI1_9SCHI</name>
<dbReference type="GO" id="GO:0006338">
    <property type="term" value="P:chromatin remodeling"/>
    <property type="evidence" value="ECO:0007669"/>
    <property type="project" value="InterPro"/>
</dbReference>
<dbReference type="PANTHER" id="PTHR10019">
    <property type="entry name" value="SNF5"/>
    <property type="match status" value="1"/>
</dbReference>
<dbReference type="RefSeq" id="XP_056035646.1">
    <property type="nucleotide sequence ID" value="XM_056180384.1"/>
</dbReference>
<sequence length="582" mass="66343">MDANLQHCLSSDQAYLSQISENQLETSISNTTLSRYQNARELLSLRSGSEAAISRFGIGYAGFGNGWTSTKSKVVYPNQKKRVRGRYCYSFNRRTNGTQAELPVDLVPIRLEIDADRYKLRESFTWNAYDKCIPLDVFAEQLCLDYDIPPNHMHMAQNISKSIQSQIHDYRPIRQALDSSLQAKLDDSYQRRHPSFSEDGISIDESPQTYKEETNNGGTDLRFLVNLDITIGRLNLVDQFEWDLFSSSGSAEEFASVMCFDLGLSGDFCTAISHSIREQSQMYLKSLVLIGYTFDGKEIDDEEIRSFMLPSLKEALRSNDMNAKSYSPMVYELSDAEMERQDRGYDREARRMRRRQGRAKHGVALPDLNDIPKIHRTSYKNSSVPFDDDWNQTYADAIAQKQATLDYQAFMAPMKESLVLSFKISPEKLKMSLDRSSGSSKLMPSFLPQAYPPNTSQLNYPAIQNELLNNSTVNPYYSSSLASPKPTEVPTMTQTQGNPLPNFAPDWVKHCVEEINYKYPNEKFDLMVKHAENPAEQIFVRIRCQYCANDIFSAGPGLSFGNFEIHLLSKTHQLNKESQMLL</sequence>
<keyword evidence="5" id="KW-0539">Nucleus</keyword>
<keyword evidence="7" id="KW-1185">Reference proteome</keyword>
<dbReference type="Pfam" id="PF04855">
    <property type="entry name" value="SNF5"/>
    <property type="match status" value="1"/>
</dbReference>
<dbReference type="GeneID" id="80875073"/>
<evidence type="ECO:0000256" key="4">
    <source>
        <dbReference type="ARBA" id="ARBA00023163"/>
    </source>
</evidence>
<dbReference type="KEGG" id="som:SOMG_01591"/>
<proteinExistence type="inferred from homology"/>
<accession>A0AAF0AUI1</accession>
<evidence type="ECO:0000313" key="7">
    <source>
        <dbReference type="Proteomes" id="UP001212411"/>
    </source>
</evidence>
<dbReference type="Proteomes" id="UP001212411">
    <property type="component" value="Chromosome 1"/>
</dbReference>
<dbReference type="GO" id="GO:0000228">
    <property type="term" value="C:nuclear chromosome"/>
    <property type="evidence" value="ECO:0007669"/>
    <property type="project" value="InterPro"/>
</dbReference>
<evidence type="ECO:0000256" key="2">
    <source>
        <dbReference type="ARBA" id="ARBA00010239"/>
    </source>
</evidence>
<evidence type="ECO:0000256" key="5">
    <source>
        <dbReference type="ARBA" id="ARBA00023242"/>
    </source>
</evidence>